<dbReference type="SMART" id="SM00595">
    <property type="entry name" value="MADF"/>
    <property type="match status" value="1"/>
</dbReference>
<protein>
    <recommendedName>
        <fullName evidence="1">MADF domain-containing protein</fullName>
    </recommendedName>
</protein>
<evidence type="ECO:0000259" key="1">
    <source>
        <dbReference type="PROSITE" id="PS51029"/>
    </source>
</evidence>
<dbReference type="EMBL" id="KQ978846">
    <property type="protein sequence ID" value="KYN27984.1"/>
    <property type="molecule type" value="Genomic_DNA"/>
</dbReference>
<dbReference type="PANTHER" id="PTHR21505:SF12">
    <property type="entry name" value="MADF DOMAIN-CONTAINING PROTEIN-RELATED"/>
    <property type="match status" value="1"/>
</dbReference>
<keyword evidence="3" id="KW-1185">Reference proteome</keyword>
<dbReference type="Pfam" id="PF10545">
    <property type="entry name" value="MADF_DNA_bdg"/>
    <property type="match status" value="1"/>
</dbReference>
<organism evidence="2 3">
    <name type="scientific">Trachymyrmex cornetzi</name>
    <dbReference type="NCBI Taxonomy" id="471704"/>
    <lineage>
        <taxon>Eukaryota</taxon>
        <taxon>Metazoa</taxon>
        <taxon>Ecdysozoa</taxon>
        <taxon>Arthropoda</taxon>
        <taxon>Hexapoda</taxon>
        <taxon>Insecta</taxon>
        <taxon>Pterygota</taxon>
        <taxon>Neoptera</taxon>
        <taxon>Endopterygota</taxon>
        <taxon>Hymenoptera</taxon>
        <taxon>Apocrita</taxon>
        <taxon>Aculeata</taxon>
        <taxon>Formicoidea</taxon>
        <taxon>Formicidae</taxon>
        <taxon>Myrmicinae</taxon>
        <taxon>Trachymyrmex</taxon>
    </lineage>
</organism>
<proteinExistence type="predicted"/>
<feature type="domain" description="MADF" evidence="1">
    <location>
        <begin position="8"/>
        <end position="107"/>
    </location>
</feature>
<name>A0A151JNA3_9HYME</name>
<evidence type="ECO:0000313" key="2">
    <source>
        <dbReference type="EMBL" id="KYN27984.1"/>
    </source>
</evidence>
<dbReference type="InterPro" id="IPR006578">
    <property type="entry name" value="MADF-dom"/>
</dbReference>
<reference evidence="2 3" key="1">
    <citation type="submission" date="2015-09" db="EMBL/GenBank/DDBJ databases">
        <title>Trachymyrmex cornetzi WGS genome.</title>
        <authorList>
            <person name="Nygaard S."/>
            <person name="Hu H."/>
            <person name="Boomsma J."/>
            <person name="Zhang G."/>
        </authorList>
    </citation>
    <scope>NUCLEOTIDE SEQUENCE [LARGE SCALE GENOMIC DNA]</scope>
    <source>
        <strain evidence="2">Tcor2-1</strain>
        <tissue evidence="2">Whole body</tissue>
    </source>
</reference>
<sequence length="135" mass="16172">MDRDNVRTLLLLYQQHPCLYIVKSVDYHNRIKREKALQIICNQYTEITKEPITIEIAKKKINNLRSQYLDYLNKIKQSKASGASADEIYRPTWWLYEDMKFLDPYIAQRKGESSITERVSRNKKILESYKNIIIR</sequence>
<dbReference type="AlphaFoldDB" id="A0A151JNA3"/>
<accession>A0A151JNA3</accession>
<dbReference type="PANTHER" id="PTHR21505">
    <property type="entry name" value="MADF DOMAIN-CONTAINING PROTEIN-RELATED"/>
    <property type="match status" value="1"/>
</dbReference>
<dbReference type="Proteomes" id="UP000078492">
    <property type="component" value="Unassembled WGS sequence"/>
</dbReference>
<gene>
    <name evidence="2" type="ORF">ALC57_02608</name>
</gene>
<dbReference type="PROSITE" id="PS51029">
    <property type="entry name" value="MADF"/>
    <property type="match status" value="1"/>
</dbReference>
<evidence type="ECO:0000313" key="3">
    <source>
        <dbReference type="Proteomes" id="UP000078492"/>
    </source>
</evidence>